<keyword evidence="2" id="KW-0813">Transport</keyword>
<dbReference type="PANTHER" id="PTHR24221:SF654">
    <property type="entry name" value="ATP-BINDING CASSETTE SUB-FAMILY B MEMBER 6"/>
    <property type="match status" value="1"/>
</dbReference>
<name>A0A1M5YCC8_9CLOT</name>
<proteinExistence type="predicted"/>
<evidence type="ECO:0000256" key="2">
    <source>
        <dbReference type="ARBA" id="ARBA00022448"/>
    </source>
</evidence>
<dbReference type="PROSITE" id="PS00211">
    <property type="entry name" value="ABC_TRANSPORTER_1"/>
    <property type="match status" value="1"/>
</dbReference>
<evidence type="ECO:0000256" key="7">
    <source>
        <dbReference type="ARBA" id="ARBA00023136"/>
    </source>
</evidence>
<dbReference type="STRING" id="1121316.SAMN02745207_04316"/>
<dbReference type="InterPro" id="IPR017871">
    <property type="entry name" value="ABC_transporter-like_CS"/>
</dbReference>
<dbReference type="PROSITE" id="PS50893">
    <property type="entry name" value="ABC_TRANSPORTER_2"/>
    <property type="match status" value="1"/>
</dbReference>
<evidence type="ECO:0000256" key="3">
    <source>
        <dbReference type="ARBA" id="ARBA00022692"/>
    </source>
</evidence>
<feature type="non-terminal residue" evidence="9">
    <location>
        <position position="1"/>
    </location>
</feature>
<dbReference type="AlphaFoldDB" id="A0A1M5YCC8"/>
<feature type="domain" description="ABC transporter" evidence="8">
    <location>
        <begin position="1"/>
        <end position="196"/>
    </location>
</feature>
<organism evidence="9 10">
    <name type="scientific">Clostridium grantii DSM 8605</name>
    <dbReference type="NCBI Taxonomy" id="1121316"/>
    <lineage>
        <taxon>Bacteria</taxon>
        <taxon>Bacillati</taxon>
        <taxon>Bacillota</taxon>
        <taxon>Clostridia</taxon>
        <taxon>Eubacteriales</taxon>
        <taxon>Clostridiaceae</taxon>
        <taxon>Clostridium</taxon>
    </lineage>
</organism>
<dbReference type="GO" id="GO:0016887">
    <property type="term" value="F:ATP hydrolysis activity"/>
    <property type="evidence" value="ECO:0007669"/>
    <property type="project" value="InterPro"/>
</dbReference>
<dbReference type="GO" id="GO:0005737">
    <property type="term" value="C:cytoplasm"/>
    <property type="evidence" value="ECO:0007669"/>
    <property type="project" value="UniProtKB-ARBA"/>
</dbReference>
<evidence type="ECO:0000256" key="1">
    <source>
        <dbReference type="ARBA" id="ARBA00004141"/>
    </source>
</evidence>
<dbReference type="GO" id="GO:0005524">
    <property type="term" value="F:ATP binding"/>
    <property type="evidence" value="ECO:0007669"/>
    <property type="project" value="UniProtKB-KW"/>
</dbReference>
<keyword evidence="4" id="KW-0547">Nucleotide-binding</keyword>
<evidence type="ECO:0000313" key="10">
    <source>
        <dbReference type="Proteomes" id="UP000184447"/>
    </source>
</evidence>
<dbReference type="Proteomes" id="UP000184447">
    <property type="component" value="Unassembled WGS sequence"/>
</dbReference>
<evidence type="ECO:0000256" key="6">
    <source>
        <dbReference type="ARBA" id="ARBA00022989"/>
    </source>
</evidence>
<dbReference type="InterPro" id="IPR027417">
    <property type="entry name" value="P-loop_NTPase"/>
</dbReference>
<dbReference type="FunFam" id="3.40.50.300:FF:000604">
    <property type="entry name" value="ABC transporter B family member 28"/>
    <property type="match status" value="1"/>
</dbReference>
<dbReference type="RefSeq" id="WP_143160630.1">
    <property type="nucleotide sequence ID" value="NZ_FQXM01000085.1"/>
</dbReference>
<accession>A0A1M5YCC8</accession>
<keyword evidence="7" id="KW-0472">Membrane</keyword>
<keyword evidence="5" id="KW-0067">ATP-binding</keyword>
<dbReference type="SUPFAM" id="SSF52540">
    <property type="entry name" value="P-loop containing nucleoside triphosphate hydrolases"/>
    <property type="match status" value="1"/>
</dbReference>
<dbReference type="Gene3D" id="3.40.50.300">
    <property type="entry name" value="P-loop containing nucleotide triphosphate hydrolases"/>
    <property type="match status" value="1"/>
</dbReference>
<dbReference type="InterPro" id="IPR003439">
    <property type="entry name" value="ABC_transporter-like_ATP-bd"/>
</dbReference>
<evidence type="ECO:0000313" key="9">
    <source>
        <dbReference type="EMBL" id="SHI09183.1"/>
    </source>
</evidence>
<evidence type="ECO:0000256" key="4">
    <source>
        <dbReference type="ARBA" id="ARBA00022741"/>
    </source>
</evidence>
<evidence type="ECO:0000259" key="8">
    <source>
        <dbReference type="PROSITE" id="PS50893"/>
    </source>
</evidence>
<dbReference type="Pfam" id="PF00005">
    <property type="entry name" value="ABC_tran"/>
    <property type="match status" value="1"/>
</dbReference>
<keyword evidence="6" id="KW-1133">Transmembrane helix</keyword>
<dbReference type="GO" id="GO:0034040">
    <property type="term" value="F:ATPase-coupled lipid transmembrane transporter activity"/>
    <property type="evidence" value="ECO:0007669"/>
    <property type="project" value="TreeGrafter"/>
</dbReference>
<dbReference type="PANTHER" id="PTHR24221">
    <property type="entry name" value="ATP-BINDING CASSETTE SUB-FAMILY B"/>
    <property type="match status" value="1"/>
</dbReference>
<keyword evidence="3" id="KW-0812">Transmembrane</keyword>
<keyword evidence="10" id="KW-1185">Reference proteome</keyword>
<dbReference type="GO" id="GO:0016020">
    <property type="term" value="C:membrane"/>
    <property type="evidence" value="ECO:0007669"/>
    <property type="project" value="UniProtKB-SubCell"/>
</dbReference>
<dbReference type="InterPro" id="IPR039421">
    <property type="entry name" value="Type_1_exporter"/>
</dbReference>
<protein>
    <submittedName>
        <fullName evidence="9">ABC transporter</fullName>
    </submittedName>
</protein>
<evidence type="ECO:0000256" key="5">
    <source>
        <dbReference type="ARBA" id="ARBA00022840"/>
    </source>
</evidence>
<comment type="subcellular location">
    <subcellularLocation>
        <location evidence="1">Membrane</location>
        <topology evidence="1">Multi-pass membrane protein</topology>
    </subcellularLocation>
</comment>
<reference evidence="9 10" key="1">
    <citation type="submission" date="2016-11" db="EMBL/GenBank/DDBJ databases">
        <authorList>
            <person name="Jaros S."/>
            <person name="Januszkiewicz K."/>
            <person name="Wedrychowicz H."/>
        </authorList>
    </citation>
    <scope>NUCLEOTIDE SEQUENCE [LARGE SCALE GENOMIC DNA]</scope>
    <source>
        <strain evidence="9 10">DSM 8605</strain>
    </source>
</reference>
<dbReference type="OrthoDB" id="9804199at2"/>
<dbReference type="EMBL" id="FQXM01000085">
    <property type="protein sequence ID" value="SHI09183.1"/>
    <property type="molecule type" value="Genomic_DNA"/>
</dbReference>
<gene>
    <name evidence="9" type="ORF">SAMN02745207_04316</name>
</gene>
<sequence length="229" mass="26194">KTTIAKLLLNFYQCEKGEILINKYNIKDINIESLRDKTAYISQEIFLFSGSIKENLSFWDKSIELEQIIEACKKARIHDFINSLPLRYDTFIEENGSNLSGGQKQRLAIARAILKKPDILIMDEATSNLDSSTEKAIDKTLHEFSKNMTTVVIAHRLSTIMRCDKIFVMEKGKIIESGSHKELMGQGGHYYNLWKDQLPDYYEKKEEVISENYLTEAQIAAASVMGVNL</sequence>